<accession>A0A2W7N2X8</accession>
<keyword evidence="1" id="KW-0472">Membrane</keyword>
<name>A0A2W7N2X8_9BACI</name>
<dbReference type="RefSeq" id="WP_211310034.1">
    <property type="nucleotide sequence ID" value="NZ_QKZI01000008.1"/>
</dbReference>
<comment type="caution">
    <text evidence="2">The sequence shown here is derived from an EMBL/GenBank/DDBJ whole genome shotgun (WGS) entry which is preliminary data.</text>
</comment>
<keyword evidence="1" id="KW-0812">Transmembrane</keyword>
<evidence type="ECO:0000313" key="2">
    <source>
        <dbReference type="EMBL" id="PZX02914.1"/>
    </source>
</evidence>
<keyword evidence="1" id="KW-1133">Transmembrane helix</keyword>
<protein>
    <submittedName>
        <fullName evidence="2">Uncharacterized protein</fullName>
    </submittedName>
</protein>
<dbReference type="Proteomes" id="UP000248646">
    <property type="component" value="Unassembled WGS sequence"/>
</dbReference>
<keyword evidence="3" id="KW-1185">Reference proteome</keyword>
<evidence type="ECO:0000313" key="3">
    <source>
        <dbReference type="Proteomes" id="UP000248646"/>
    </source>
</evidence>
<feature type="transmembrane region" description="Helical" evidence="1">
    <location>
        <begin position="64"/>
        <end position="87"/>
    </location>
</feature>
<gene>
    <name evidence="2" type="ORF">C7437_1089</name>
</gene>
<proteinExistence type="predicted"/>
<dbReference type="EMBL" id="QKZI01000008">
    <property type="protein sequence ID" value="PZX02914.1"/>
    <property type="molecule type" value="Genomic_DNA"/>
</dbReference>
<feature type="transmembrane region" description="Helical" evidence="1">
    <location>
        <begin position="29"/>
        <end position="52"/>
    </location>
</feature>
<reference evidence="2 3" key="1">
    <citation type="submission" date="2018-06" db="EMBL/GenBank/DDBJ databases">
        <title>Genomic Encyclopedia of Type Strains, Phase IV (KMG-IV): sequencing the most valuable type-strain genomes for metagenomic binning, comparative biology and taxonomic classification.</title>
        <authorList>
            <person name="Goeker M."/>
        </authorList>
    </citation>
    <scope>NUCLEOTIDE SEQUENCE [LARGE SCALE GENOMIC DNA]</scope>
    <source>
        <strain evidence="2 3">DSM 5</strain>
    </source>
</reference>
<sequence>MESYETEQREGLQNNAISKTVSEISVGEWLISMLIMIIPIVNIVMLFIWGFGSPDPRRNYARASLIWMAICIGLAVLFYGVVIALFFTVGGY</sequence>
<evidence type="ECO:0000256" key="1">
    <source>
        <dbReference type="SAM" id="Phobius"/>
    </source>
</evidence>
<organism evidence="2 3">
    <name type="scientific">Psychrobacillus insolitus</name>
    <dbReference type="NCBI Taxonomy" id="1461"/>
    <lineage>
        <taxon>Bacteria</taxon>
        <taxon>Bacillati</taxon>
        <taxon>Bacillota</taxon>
        <taxon>Bacilli</taxon>
        <taxon>Bacillales</taxon>
        <taxon>Bacillaceae</taxon>
        <taxon>Psychrobacillus</taxon>
    </lineage>
</organism>
<dbReference type="AlphaFoldDB" id="A0A2W7N2X8"/>